<dbReference type="PANTHER" id="PTHR11941">
    <property type="entry name" value="ENOYL-COA HYDRATASE-RELATED"/>
    <property type="match status" value="1"/>
</dbReference>
<dbReference type="CDD" id="cd06558">
    <property type="entry name" value="crotonase-like"/>
    <property type="match status" value="1"/>
</dbReference>
<sequence length="254" mass="26319">MSLVQHRREGGIHRITLDNPARRNLLSVGLCTALIEAVALACEDPAATAIVIDANGRAFCAGADLDDLKAAAAGSTEAVELVYRAFMVVADAPLPTVAVVQGPAVGAGMNLALACDQRIATTGARFDTRFQRIGLHPGGGHGWMLLRAVGWANANRMLLGGQPVDGAEALRIGLVQHCVEPQALAGLLDAELAGLAAAPPGLVRRAKASLRLAARGSHAEAFAHETAQQMWSLQQPAFAARVTAMQASLSGKTS</sequence>
<dbReference type="RefSeq" id="WP_028311509.1">
    <property type="nucleotide sequence ID" value="NZ_AXWS01000013.1"/>
</dbReference>
<dbReference type="OrthoDB" id="4608673at2"/>
<proteinExistence type="predicted"/>
<organism evidence="1 2">
    <name type="scientific">Derxia gummosa DSM 723</name>
    <dbReference type="NCBI Taxonomy" id="1121388"/>
    <lineage>
        <taxon>Bacteria</taxon>
        <taxon>Pseudomonadati</taxon>
        <taxon>Pseudomonadota</taxon>
        <taxon>Betaproteobacteria</taxon>
        <taxon>Burkholderiales</taxon>
        <taxon>Alcaligenaceae</taxon>
        <taxon>Derxia</taxon>
    </lineage>
</organism>
<dbReference type="Gene3D" id="3.90.226.10">
    <property type="entry name" value="2-enoyl-CoA Hydratase, Chain A, domain 1"/>
    <property type="match status" value="1"/>
</dbReference>
<evidence type="ECO:0000313" key="1">
    <source>
        <dbReference type="Proteomes" id="UP000675920"/>
    </source>
</evidence>
<dbReference type="InterPro" id="IPR029045">
    <property type="entry name" value="ClpP/crotonase-like_dom_sf"/>
</dbReference>
<accession>A0A8B6X3Q7</accession>
<dbReference type="GO" id="GO:0006635">
    <property type="term" value="P:fatty acid beta-oxidation"/>
    <property type="evidence" value="ECO:0007669"/>
    <property type="project" value="TreeGrafter"/>
</dbReference>
<evidence type="ECO:0000313" key="2">
    <source>
        <dbReference type="RefSeq" id="WP_028311509.1"/>
    </source>
</evidence>
<dbReference type="InterPro" id="IPR001753">
    <property type="entry name" value="Enoyl-CoA_hydra/iso"/>
</dbReference>
<dbReference type="SUPFAM" id="SSF52096">
    <property type="entry name" value="ClpP/crotonase"/>
    <property type="match status" value="1"/>
</dbReference>
<keyword evidence="1" id="KW-1185">Reference proteome</keyword>
<dbReference type="Pfam" id="PF00378">
    <property type="entry name" value="ECH_1"/>
    <property type="match status" value="1"/>
</dbReference>
<dbReference type="AlphaFoldDB" id="A0A8B6X3Q7"/>
<protein>
    <submittedName>
        <fullName evidence="2">Enoyl-CoA hydratase-related protein</fullName>
    </submittedName>
</protein>
<dbReference type="Proteomes" id="UP000675920">
    <property type="component" value="Unplaced"/>
</dbReference>
<name>A0A8B6X3Q7_9BURK</name>
<dbReference type="GO" id="GO:0003824">
    <property type="term" value="F:catalytic activity"/>
    <property type="evidence" value="ECO:0007669"/>
    <property type="project" value="UniProtKB-ARBA"/>
</dbReference>
<reference evidence="2" key="1">
    <citation type="submission" date="2025-08" db="UniProtKB">
        <authorList>
            <consortium name="RefSeq"/>
        </authorList>
    </citation>
    <scope>IDENTIFICATION</scope>
</reference>
<dbReference type="PANTHER" id="PTHR11941:SF54">
    <property type="entry name" value="ENOYL-COA HYDRATASE, MITOCHONDRIAL"/>
    <property type="match status" value="1"/>
</dbReference>